<dbReference type="PANTHER" id="PTHR22916:SF3">
    <property type="entry name" value="UDP-GLCNAC:BETAGAL BETA-1,3-N-ACETYLGLUCOSAMINYLTRANSFERASE-LIKE PROTEIN 1"/>
    <property type="match status" value="1"/>
</dbReference>
<reference evidence="2 3" key="1">
    <citation type="submission" date="2019-03" db="EMBL/GenBank/DDBJ databases">
        <title>Genomic Encyclopedia of Type Strains, Phase IV (KMG-IV): sequencing the most valuable type-strain genomes for metagenomic binning, comparative biology and taxonomic classification.</title>
        <authorList>
            <person name="Goeker M."/>
        </authorList>
    </citation>
    <scope>NUCLEOTIDE SEQUENCE [LARGE SCALE GENOMIC DNA]</scope>
    <source>
        <strain evidence="2 3">DSM 2132</strain>
    </source>
</reference>
<comment type="caution">
    <text evidence="2">The sequence shown here is derived from an EMBL/GenBank/DDBJ whole genome shotgun (WGS) entry which is preliminary data.</text>
</comment>
<feature type="domain" description="Glycosyltransferase 2-like" evidence="1">
    <location>
        <begin position="13"/>
        <end position="131"/>
    </location>
</feature>
<keyword evidence="2" id="KW-0808">Transferase</keyword>
<dbReference type="AlphaFoldDB" id="A0A4V2SQ54"/>
<proteinExistence type="predicted"/>
<dbReference type="Pfam" id="PF00535">
    <property type="entry name" value="Glycos_transf_2"/>
    <property type="match status" value="1"/>
</dbReference>
<dbReference type="InParanoid" id="A0A4V2SQ54"/>
<sequence length="251" mass="27678">MTVCNAQSRRRLSILIPNHNYAAYIGQTIDSVLAQDYGPIELVIVDDGSTDGSVDVIEAALDRAGHLARTKLVALPRNRGKLGAINAVLDQLTGDYLITLDADDLLVPNYARRCIDVLEAERATDPAVGFVYSDCLLIDSQGELIDRGRSTPFDADLLDQFSYVPEPAVVVTQAFLDVAPFDESIRVATKHHKWKRMVARGWTGHYLPEPLFHYRMHGNNLSGIGSRVTAEVAQGRRGERILSGYWTTAEA</sequence>
<dbReference type="Proteomes" id="UP000295399">
    <property type="component" value="Unassembled WGS sequence"/>
</dbReference>
<evidence type="ECO:0000313" key="3">
    <source>
        <dbReference type="Proteomes" id="UP000295399"/>
    </source>
</evidence>
<dbReference type="InterPro" id="IPR001173">
    <property type="entry name" value="Glyco_trans_2-like"/>
</dbReference>
<dbReference type="RefSeq" id="WP_132707415.1">
    <property type="nucleotide sequence ID" value="NZ_JACIGF010000002.1"/>
</dbReference>
<evidence type="ECO:0000259" key="1">
    <source>
        <dbReference type="Pfam" id="PF00535"/>
    </source>
</evidence>
<dbReference type="EMBL" id="SLXO01000002">
    <property type="protein sequence ID" value="TCP37756.1"/>
    <property type="molecule type" value="Genomic_DNA"/>
</dbReference>
<name>A0A4V2SQ54_RHOSA</name>
<protein>
    <submittedName>
        <fullName evidence="2">Glycosyl transferase family 2</fullName>
    </submittedName>
</protein>
<dbReference type="GO" id="GO:0016758">
    <property type="term" value="F:hexosyltransferase activity"/>
    <property type="evidence" value="ECO:0007669"/>
    <property type="project" value="UniProtKB-ARBA"/>
</dbReference>
<evidence type="ECO:0000313" key="2">
    <source>
        <dbReference type="EMBL" id="TCP37756.1"/>
    </source>
</evidence>
<keyword evidence="3" id="KW-1185">Reference proteome</keyword>
<accession>A0A4V2SQ54</accession>
<gene>
    <name evidence="2" type="ORF">EV659_102163</name>
</gene>
<dbReference type="InterPro" id="IPR029044">
    <property type="entry name" value="Nucleotide-diphossugar_trans"/>
</dbReference>
<dbReference type="PANTHER" id="PTHR22916">
    <property type="entry name" value="GLYCOSYLTRANSFERASE"/>
    <property type="match status" value="1"/>
</dbReference>
<dbReference type="OrthoDB" id="9813349at2"/>
<dbReference type="SUPFAM" id="SSF53448">
    <property type="entry name" value="Nucleotide-diphospho-sugar transferases"/>
    <property type="match status" value="1"/>
</dbReference>
<dbReference type="Gene3D" id="3.90.550.10">
    <property type="entry name" value="Spore Coat Polysaccharide Biosynthesis Protein SpsA, Chain A"/>
    <property type="match status" value="1"/>
</dbReference>
<organism evidence="2 3">
    <name type="scientific">Rhodothalassium salexigens DSM 2132</name>
    <dbReference type="NCBI Taxonomy" id="1188247"/>
    <lineage>
        <taxon>Bacteria</taxon>
        <taxon>Pseudomonadati</taxon>
        <taxon>Pseudomonadota</taxon>
        <taxon>Alphaproteobacteria</taxon>
        <taxon>Rhodothalassiales</taxon>
        <taxon>Rhodothalassiaceae</taxon>
        <taxon>Rhodothalassium</taxon>
    </lineage>
</organism>